<comment type="similarity">
    <text evidence="1 2">Belongs to the small heat shock protein (HSP20) family.</text>
</comment>
<dbReference type="PROSITE" id="PS01031">
    <property type="entry name" value="SHSP"/>
    <property type="match status" value="1"/>
</dbReference>
<organism evidence="4 5">
    <name type="scientific">Sphingobacterium suaedae</name>
    <dbReference type="NCBI Taxonomy" id="1686402"/>
    <lineage>
        <taxon>Bacteria</taxon>
        <taxon>Pseudomonadati</taxon>
        <taxon>Bacteroidota</taxon>
        <taxon>Sphingobacteriia</taxon>
        <taxon>Sphingobacteriales</taxon>
        <taxon>Sphingobacteriaceae</taxon>
        <taxon>Sphingobacterium</taxon>
    </lineage>
</organism>
<dbReference type="Proteomes" id="UP001597545">
    <property type="component" value="Unassembled WGS sequence"/>
</dbReference>
<dbReference type="Pfam" id="PF00011">
    <property type="entry name" value="HSP20"/>
    <property type="match status" value="1"/>
</dbReference>
<dbReference type="CDD" id="cd06464">
    <property type="entry name" value="ACD_sHsps-like"/>
    <property type="match status" value="1"/>
</dbReference>
<dbReference type="PANTHER" id="PTHR11527">
    <property type="entry name" value="HEAT-SHOCK PROTEIN 20 FAMILY MEMBER"/>
    <property type="match status" value="1"/>
</dbReference>
<protein>
    <submittedName>
        <fullName evidence="4">Hsp20/alpha crystallin family protein</fullName>
    </submittedName>
</protein>
<evidence type="ECO:0000256" key="2">
    <source>
        <dbReference type="RuleBase" id="RU003616"/>
    </source>
</evidence>
<name>A0ABW5KC06_9SPHI</name>
<proteinExistence type="inferred from homology"/>
<evidence type="ECO:0000259" key="3">
    <source>
        <dbReference type="PROSITE" id="PS01031"/>
    </source>
</evidence>
<sequence>MFKHNQYSRPYDMHNGFCGNRFREKFEKFQQHFFDGGARFAKGGHPRYRNEVPVNIIEHASFFELKVYAAGRKKENFHVTIDQDLLTVSYTLPEDVKEDTFVYQEFAAEAFERSFQVQDHVKKDAVHASFEDGILTVVLPKDPDKNKPAQDVRVD</sequence>
<dbReference type="SUPFAM" id="SSF49764">
    <property type="entry name" value="HSP20-like chaperones"/>
    <property type="match status" value="1"/>
</dbReference>
<accession>A0ABW5KC06</accession>
<dbReference type="Gene3D" id="2.60.40.790">
    <property type="match status" value="1"/>
</dbReference>
<reference evidence="5" key="1">
    <citation type="journal article" date="2019" name="Int. J. Syst. Evol. Microbiol.">
        <title>The Global Catalogue of Microorganisms (GCM) 10K type strain sequencing project: providing services to taxonomists for standard genome sequencing and annotation.</title>
        <authorList>
            <consortium name="The Broad Institute Genomics Platform"/>
            <consortium name="The Broad Institute Genome Sequencing Center for Infectious Disease"/>
            <person name="Wu L."/>
            <person name="Ma J."/>
        </authorList>
    </citation>
    <scope>NUCLEOTIDE SEQUENCE [LARGE SCALE GENOMIC DNA]</scope>
    <source>
        <strain evidence="5">KCTC 42662</strain>
    </source>
</reference>
<dbReference type="EMBL" id="JBHULR010000001">
    <property type="protein sequence ID" value="MFD2546419.1"/>
    <property type="molecule type" value="Genomic_DNA"/>
</dbReference>
<comment type="caution">
    <text evidence="4">The sequence shown here is derived from an EMBL/GenBank/DDBJ whole genome shotgun (WGS) entry which is preliminary data.</text>
</comment>
<evidence type="ECO:0000313" key="5">
    <source>
        <dbReference type="Proteomes" id="UP001597545"/>
    </source>
</evidence>
<evidence type="ECO:0000256" key="1">
    <source>
        <dbReference type="PROSITE-ProRule" id="PRU00285"/>
    </source>
</evidence>
<evidence type="ECO:0000313" key="4">
    <source>
        <dbReference type="EMBL" id="MFD2546419.1"/>
    </source>
</evidence>
<feature type="domain" description="SHSP" evidence="3">
    <location>
        <begin position="45"/>
        <end position="155"/>
    </location>
</feature>
<dbReference type="RefSeq" id="WP_380900187.1">
    <property type="nucleotide sequence ID" value="NZ_JBHUEG010000002.1"/>
</dbReference>
<gene>
    <name evidence="4" type="ORF">ACFSR5_02035</name>
</gene>
<dbReference type="InterPro" id="IPR031107">
    <property type="entry name" value="Small_HSP"/>
</dbReference>
<dbReference type="InterPro" id="IPR002068">
    <property type="entry name" value="A-crystallin/Hsp20_dom"/>
</dbReference>
<keyword evidence="5" id="KW-1185">Reference proteome</keyword>
<dbReference type="InterPro" id="IPR008978">
    <property type="entry name" value="HSP20-like_chaperone"/>
</dbReference>